<evidence type="ECO:0000256" key="2">
    <source>
        <dbReference type="ARBA" id="ARBA00022679"/>
    </source>
</evidence>
<dbReference type="InterPro" id="IPR001980">
    <property type="entry name" value="PPAT"/>
</dbReference>
<comment type="subcellular location">
    <subcellularLocation>
        <location evidence="9">Cytoplasm</location>
    </subcellularLocation>
</comment>
<keyword evidence="7 9" id="KW-0173">Coenzyme A biosynthesis</keyword>
<evidence type="ECO:0000313" key="11">
    <source>
        <dbReference type="EMBL" id="RJP56500.1"/>
    </source>
</evidence>
<dbReference type="AlphaFoldDB" id="A0A3A4QR25"/>
<dbReference type="GO" id="GO:0004595">
    <property type="term" value="F:pantetheine-phosphate adenylyltransferase activity"/>
    <property type="evidence" value="ECO:0007669"/>
    <property type="project" value="UniProtKB-UniRule"/>
</dbReference>
<dbReference type="InterPro" id="IPR004821">
    <property type="entry name" value="Cyt_trans-like"/>
</dbReference>
<feature type="binding site" evidence="9">
    <location>
        <position position="75"/>
    </location>
    <ligand>
        <name>substrate</name>
    </ligand>
</feature>
<evidence type="ECO:0000313" key="12">
    <source>
        <dbReference type="Proteomes" id="UP000266426"/>
    </source>
</evidence>
<dbReference type="Pfam" id="PF01467">
    <property type="entry name" value="CTP_transf_like"/>
    <property type="match status" value="1"/>
</dbReference>
<feature type="binding site" evidence="9">
    <location>
        <position position="89"/>
    </location>
    <ligand>
        <name>substrate</name>
    </ligand>
</feature>
<feature type="site" description="Transition state stabilizer" evidence="9">
    <location>
        <position position="19"/>
    </location>
</feature>
<comment type="catalytic activity">
    <reaction evidence="8 9">
        <text>(R)-4'-phosphopantetheine + ATP + H(+) = 3'-dephospho-CoA + diphosphate</text>
        <dbReference type="Rhea" id="RHEA:19801"/>
        <dbReference type="ChEBI" id="CHEBI:15378"/>
        <dbReference type="ChEBI" id="CHEBI:30616"/>
        <dbReference type="ChEBI" id="CHEBI:33019"/>
        <dbReference type="ChEBI" id="CHEBI:57328"/>
        <dbReference type="ChEBI" id="CHEBI:61723"/>
        <dbReference type="EC" id="2.7.7.3"/>
    </reaction>
</comment>
<dbReference type="GO" id="GO:0015937">
    <property type="term" value="P:coenzyme A biosynthetic process"/>
    <property type="evidence" value="ECO:0007669"/>
    <property type="project" value="UniProtKB-UniRule"/>
</dbReference>
<dbReference type="Proteomes" id="UP000266426">
    <property type="component" value="Unassembled WGS sequence"/>
</dbReference>
<comment type="similarity">
    <text evidence="9">Belongs to the bacterial CoaD family.</text>
</comment>
<dbReference type="SUPFAM" id="SSF52374">
    <property type="entry name" value="Nucleotidylyl transferase"/>
    <property type="match status" value="1"/>
</dbReference>
<evidence type="ECO:0000256" key="5">
    <source>
        <dbReference type="ARBA" id="ARBA00022840"/>
    </source>
</evidence>
<comment type="pathway">
    <text evidence="9">Cofactor biosynthesis; coenzyme A biosynthesis; CoA from (R)-pantothenate: step 4/5.</text>
</comment>
<keyword evidence="3 9" id="KW-0548">Nucleotidyltransferase</keyword>
<dbReference type="GO" id="GO:0005524">
    <property type="term" value="F:ATP binding"/>
    <property type="evidence" value="ECO:0007669"/>
    <property type="project" value="UniProtKB-KW"/>
</dbReference>
<evidence type="ECO:0000259" key="10">
    <source>
        <dbReference type="Pfam" id="PF01467"/>
    </source>
</evidence>
<dbReference type="EC" id="2.7.7.3" evidence="9"/>
<dbReference type="InterPro" id="IPR014729">
    <property type="entry name" value="Rossmann-like_a/b/a_fold"/>
</dbReference>
<accession>A0A3A4QR25</accession>
<feature type="binding site" evidence="9">
    <location>
        <position position="19"/>
    </location>
    <ligand>
        <name>ATP</name>
        <dbReference type="ChEBI" id="CHEBI:30616"/>
    </ligand>
</feature>
<proteinExistence type="inferred from homology"/>
<feature type="binding site" evidence="9">
    <location>
        <begin position="125"/>
        <end position="131"/>
    </location>
    <ligand>
        <name>ATP</name>
        <dbReference type="ChEBI" id="CHEBI:30616"/>
    </ligand>
</feature>
<evidence type="ECO:0000256" key="4">
    <source>
        <dbReference type="ARBA" id="ARBA00022741"/>
    </source>
</evidence>
<dbReference type="HAMAP" id="MF_00151">
    <property type="entry name" value="PPAT_bact"/>
    <property type="match status" value="1"/>
</dbReference>
<comment type="function">
    <text evidence="9">Reversibly transfers an adenylyl group from ATP to 4'-phosphopantetheine, yielding dephospho-CoA (dPCoA) and pyrophosphate.</text>
</comment>
<comment type="subunit">
    <text evidence="9">Homohexamer.</text>
</comment>
<name>A0A3A4QR25_9BACT</name>
<evidence type="ECO:0000256" key="6">
    <source>
        <dbReference type="ARBA" id="ARBA00022842"/>
    </source>
</evidence>
<dbReference type="PRINTS" id="PR01020">
    <property type="entry name" value="LPSBIOSNTHSS"/>
</dbReference>
<dbReference type="PANTHER" id="PTHR21342:SF1">
    <property type="entry name" value="PHOSPHOPANTETHEINE ADENYLYLTRANSFERASE"/>
    <property type="match status" value="1"/>
</dbReference>
<keyword evidence="2 9" id="KW-0808">Transferase</keyword>
<gene>
    <name evidence="9" type="primary">coaD</name>
    <name evidence="11" type="ORF">C4541_12270</name>
</gene>
<evidence type="ECO:0000256" key="3">
    <source>
        <dbReference type="ARBA" id="ARBA00022695"/>
    </source>
</evidence>
<keyword evidence="6 9" id="KW-0460">Magnesium</keyword>
<organism evidence="11 12">
    <name type="scientific">Candidatus Auribacter fodinae</name>
    <dbReference type="NCBI Taxonomy" id="2093366"/>
    <lineage>
        <taxon>Bacteria</taxon>
        <taxon>Pseudomonadati</taxon>
        <taxon>Candidatus Auribacterota</taxon>
        <taxon>Candidatus Auribacteria</taxon>
        <taxon>Candidatus Auribacterales</taxon>
        <taxon>Candidatus Auribacteraceae</taxon>
        <taxon>Candidatus Auribacter</taxon>
    </lineage>
</organism>
<keyword evidence="4 9" id="KW-0547">Nucleotide-binding</keyword>
<feature type="binding site" evidence="9">
    <location>
        <position position="11"/>
    </location>
    <ligand>
        <name>substrate</name>
    </ligand>
</feature>
<feature type="binding site" evidence="9">
    <location>
        <begin position="11"/>
        <end position="12"/>
    </location>
    <ligand>
        <name>ATP</name>
        <dbReference type="ChEBI" id="CHEBI:30616"/>
    </ligand>
</feature>
<evidence type="ECO:0000256" key="7">
    <source>
        <dbReference type="ARBA" id="ARBA00022993"/>
    </source>
</evidence>
<comment type="caution">
    <text evidence="11">The sequence shown here is derived from an EMBL/GenBank/DDBJ whole genome shotgun (WGS) entry which is preliminary data.</text>
</comment>
<feature type="binding site" evidence="9">
    <location>
        <position position="43"/>
    </location>
    <ligand>
        <name>substrate</name>
    </ligand>
</feature>
<dbReference type="NCBIfam" id="TIGR01510">
    <property type="entry name" value="coaD_prev_kdtB"/>
    <property type="match status" value="1"/>
</dbReference>
<feature type="domain" description="Cytidyltransferase-like" evidence="10">
    <location>
        <begin position="7"/>
        <end position="135"/>
    </location>
</feature>
<dbReference type="UniPathway" id="UPA00241">
    <property type="reaction ID" value="UER00355"/>
</dbReference>
<dbReference type="CDD" id="cd02163">
    <property type="entry name" value="PPAT"/>
    <property type="match status" value="1"/>
</dbReference>
<feature type="binding site" evidence="9">
    <location>
        <begin position="90"/>
        <end position="92"/>
    </location>
    <ligand>
        <name>ATP</name>
        <dbReference type="ChEBI" id="CHEBI:30616"/>
    </ligand>
</feature>
<dbReference type="NCBIfam" id="TIGR00125">
    <property type="entry name" value="cyt_tran_rel"/>
    <property type="match status" value="1"/>
</dbReference>
<keyword evidence="5 9" id="KW-0067">ATP-binding</keyword>
<reference evidence="11 12" key="1">
    <citation type="journal article" date="2017" name="ISME J.">
        <title>Energy and carbon metabolisms in a deep terrestrial subsurface fluid microbial community.</title>
        <authorList>
            <person name="Momper L."/>
            <person name="Jungbluth S.P."/>
            <person name="Lee M.D."/>
            <person name="Amend J.P."/>
        </authorList>
    </citation>
    <scope>NUCLEOTIDE SEQUENCE [LARGE SCALE GENOMIC DNA]</scope>
    <source>
        <strain evidence="11">SURF_26</strain>
    </source>
</reference>
<dbReference type="EMBL" id="QZJZ01000094">
    <property type="protein sequence ID" value="RJP56500.1"/>
    <property type="molecule type" value="Genomic_DNA"/>
</dbReference>
<keyword evidence="1 9" id="KW-0963">Cytoplasm</keyword>
<dbReference type="GO" id="GO:0005737">
    <property type="term" value="C:cytoplasm"/>
    <property type="evidence" value="ECO:0007669"/>
    <property type="project" value="UniProtKB-SubCell"/>
</dbReference>
<comment type="cofactor">
    <cofactor evidence="9">
        <name>Mg(2+)</name>
        <dbReference type="ChEBI" id="CHEBI:18420"/>
    </cofactor>
</comment>
<evidence type="ECO:0000256" key="9">
    <source>
        <dbReference type="HAMAP-Rule" id="MF_00151"/>
    </source>
</evidence>
<evidence type="ECO:0000256" key="1">
    <source>
        <dbReference type="ARBA" id="ARBA00022490"/>
    </source>
</evidence>
<protein>
    <recommendedName>
        <fullName evidence="9">Phosphopantetheine adenylyltransferase</fullName>
        <ecNumber evidence="9">2.7.7.3</ecNumber>
    </recommendedName>
    <alternativeName>
        <fullName evidence="9">Dephospho-CoA pyrophosphorylase</fullName>
    </alternativeName>
    <alternativeName>
        <fullName evidence="9">Pantetheine-phosphate adenylyltransferase</fullName>
        <shortName evidence="9">PPAT</shortName>
    </alternativeName>
</protein>
<feature type="binding site" evidence="9">
    <location>
        <position position="100"/>
    </location>
    <ligand>
        <name>ATP</name>
        <dbReference type="ChEBI" id="CHEBI:30616"/>
    </ligand>
</feature>
<dbReference type="PANTHER" id="PTHR21342">
    <property type="entry name" value="PHOSPHOPANTETHEINE ADENYLYLTRANSFERASE"/>
    <property type="match status" value="1"/>
</dbReference>
<evidence type="ECO:0000256" key="8">
    <source>
        <dbReference type="ARBA" id="ARBA00029346"/>
    </source>
</evidence>
<sequence>MNNTLAVYPGSFDPVTFGHIDIIERASRLYPNLIVAVLGNSAKKSCFSLEERTDMLRAVLGNKKGIEVDSFDGLLVTYMRNKRANILVRGLRAISDFEYEFQMALFNKSLDDNIETVFLMSRAEYSYVSSRLIKEIAVHGGDISSFVPHIVVEKVHEKLQFN</sequence>
<dbReference type="Gene3D" id="3.40.50.620">
    <property type="entry name" value="HUPs"/>
    <property type="match status" value="1"/>
</dbReference>